<gene>
    <name evidence="2" type="ORF">HNP60_002193</name>
</gene>
<evidence type="ECO:0000313" key="3">
    <source>
        <dbReference type="Proteomes" id="UP001138540"/>
    </source>
</evidence>
<evidence type="ECO:0000256" key="1">
    <source>
        <dbReference type="SAM" id="MobiDB-lite"/>
    </source>
</evidence>
<feature type="compositionally biased region" description="Basic and acidic residues" evidence="1">
    <location>
        <begin position="21"/>
        <end position="51"/>
    </location>
</feature>
<comment type="caution">
    <text evidence="2">The sequence shown here is derived from an EMBL/GenBank/DDBJ whole genome shotgun (WGS) entry which is preliminary data.</text>
</comment>
<name>A0ABR6NG05_9SPHN</name>
<dbReference type="Proteomes" id="UP001138540">
    <property type="component" value="Unassembled WGS sequence"/>
</dbReference>
<feature type="region of interest" description="Disordered" evidence="1">
    <location>
        <begin position="1"/>
        <end position="51"/>
    </location>
</feature>
<sequence length="51" mass="5749">MAAEERQEDRPGQRAGQEQRTGGDDLGRHIADDAIAQPRDERGEQRTEDDD</sequence>
<organism evidence="2 3">
    <name type="scientific">Sphingobium lignivorans</name>
    <dbReference type="NCBI Taxonomy" id="2735886"/>
    <lineage>
        <taxon>Bacteria</taxon>
        <taxon>Pseudomonadati</taxon>
        <taxon>Pseudomonadota</taxon>
        <taxon>Alphaproteobacteria</taxon>
        <taxon>Sphingomonadales</taxon>
        <taxon>Sphingomonadaceae</taxon>
        <taxon>Sphingobium</taxon>
    </lineage>
</organism>
<reference evidence="2 3" key="1">
    <citation type="submission" date="2020-08" db="EMBL/GenBank/DDBJ databases">
        <title>Exploring microbial biodiversity for novel pathways involved in the catabolism of aromatic compounds derived from lignin.</title>
        <authorList>
            <person name="Elkins J."/>
        </authorList>
    </citation>
    <scope>NUCLEOTIDE SEQUENCE [LARGE SCALE GENOMIC DNA]</scope>
    <source>
        <strain evidence="2 3">B1D3A</strain>
    </source>
</reference>
<protein>
    <submittedName>
        <fullName evidence="2">Uncharacterized protein</fullName>
    </submittedName>
</protein>
<feature type="compositionally biased region" description="Basic and acidic residues" evidence="1">
    <location>
        <begin position="1"/>
        <end position="12"/>
    </location>
</feature>
<evidence type="ECO:0000313" key="2">
    <source>
        <dbReference type="EMBL" id="MBB5986219.1"/>
    </source>
</evidence>
<dbReference type="EMBL" id="JACHKA010000001">
    <property type="protein sequence ID" value="MBB5986219.1"/>
    <property type="molecule type" value="Genomic_DNA"/>
</dbReference>
<proteinExistence type="predicted"/>
<accession>A0ABR6NG05</accession>
<keyword evidence="3" id="KW-1185">Reference proteome</keyword>